<evidence type="ECO:0000313" key="2">
    <source>
        <dbReference type="Proteomes" id="UP000015530"/>
    </source>
</evidence>
<gene>
    <name evidence="1" type="ORF">CGLO_14820</name>
</gene>
<proteinExistence type="predicted"/>
<dbReference type="Proteomes" id="UP000015530">
    <property type="component" value="Unassembled WGS sequence"/>
</dbReference>
<name>T0LCW2_COLGC</name>
<accession>T0LCW2</accession>
<comment type="caution">
    <text evidence="1">The sequence shown here is derived from an EMBL/GenBank/DDBJ whole genome shotgun (WGS) entry which is preliminary data.</text>
</comment>
<dbReference type="AlphaFoldDB" id="T0LCW2"/>
<dbReference type="HOGENOM" id="CLU_222328_0_0_1"/>
<sequence length="16" mass="1831">MILVVVAYRFPPLVLT</sequence>
<organism evidence="1 2">
    <name type="scientific">Colletotrichum gloeosporioides (strain Cg-14)</name>
    <name type="common">Anthracnose fungus</name>
    <name type="synonym">Glomerella cingulata</name>
    <dbReference type="NCBI Taxonomy" id="1237896"/>
    <lineage>
        <taxon>Eukaryota</taxon>
        <taxon>Fungi</taxon>
        <taxon>Dikarya</taxon>
        <taxon>Ascomycota</taxon>
        <taxon>Pezizomycotina</taxon>
        <taxon>Sordariomycetes</taxon>
        <taxon>Hypocreomycetidae</taxon>
        <taxon>Glomerellales</taxon>
        <taxon>Glomerellaceae</taxon>
        <taxon>Colletotrichum</taxon>
        <taxon>Colletotrichum gloeosporioides species complex</taxon>
    </lineage>
</organism>
<reference evidence="2" key="1">
    <citation type="journal article" date="2013" name="Mol. Plant Microbe Interact.">
        <title>Global aspects of pacC regulation of pathogenicity genes in Colletotrichum gloeosporioides as revealed by transcriptome analysis.</title>
        <authorList>
            <person name="Alkan N."/>
            <person name="Meng X."/>
            <person name="Friedlander G."/>
            <person name="Reuveni E."/>
            <person name="Sukno S."/>
            <person name="Sherman A."/>
            <person name="Thon M."/>
            <person name="Fluhr R."/>
            <person name="Prusky D."/>
        </authorList>
    </citation>
    <scope>NUCLEOTIDE SEQUENCE [LARGE SCALE GENOMIC DNA]</scope>
    <source>
        <strain evidence="2">Cg-14</strain>
    </source>
</reference>
<dbReference type="EMBL" id="AMYD01003518">
    <property type="protein sequence ID" value="EQB46165.1"/>
    <property type="molecule type" value="Genomic_DNA"/>
</dbReference>
<protein>
    <submittedName>
        <fullName evidence="1">Uncharacterized protein</fullName>
    </submittedName>
</protein>
<evidence type="ECO:0000313" key="1">
    <source>
        <dbReference type="EMBL" id="EQB46165.1"/>
    </source>
</evidence>